<keyword evidence="1" id="KW-0812">Transmembrane</keyword>
<gene>
    <name evidence="2" type="ORF">ATL17_1760</name>
</gene>
<keyword evidence="3" id="KW-1185">Reference proteome</keyword>
<evidence type="ECO:0000313" key="2">
    <source>
        <dbReference type="EMBL" id="TDQ63752.1"/>
    </source>
</evidence>
<proteinExistence type="predicted"/>
<dbReference type="Proteomes" id="UP000295391">
    <property type="component" value="Unassembled WGS sequence"/>
</dbReference>
<name>A0A4R6VNG1_9HYPH</name>
<dbReference type="AlphaFoldDB" id="A0A4R6VNG1"/>
<dbReference type="EMBL" id="SNYR01000002">
    <property type="protein sequence ID" value="TDQ63752.1"/>
    <property type="molecule type" value="Genomic_DNA"/>
</dbReference>
<dbReference type="RefSeq" id="WP_133572414.1">
    <property type="nucleotide sequence ID" value="NZ_SNYR01000002.1"/>
</dbReference>
<keyword evidence="1" id="KW-0472">Membrane</keyword>
<dbReference type="InterPro" id="IPR045644">
    <property type="entry name" value="DUF6404"/>
</dbReference>
<feature type="transmembrane region" description="Helical" evidence="1">
    <location>
        <begin position="80"/>
        <end position="100"/>
    </location>
</feature>
<protein>
    <submittedName>
        <fullName evidence="2">Uncharacterized protein</fullName>
    </submittedName>
</protein>
<evidence type="ECO:0000256" key="1">
    <source>
        <dbReference type="SAM" id="Phobius"/>
    </source>
</evidence>
<sequence>MSFTQKYENALREIQDCGLMSIVQLRWLDNSFHRFGLPIRPLHYRPILQLFVQQTLLFGILVSMANCIWLKNIFGFSLPLPFLPLMFVTYGLLFATFFCAQAENERDACTLSRWEEL</sequence>
<organism evidence="2 3">
    <name type="scientific">Maritalea mobilis</name>
    <dbReference type="NCBI Taxonomy" id="483324"/>
    <lineage>
        <taxon>Bacteria</taxon>
        <taxon>Pseudomonadati</taxon>
        <taxon>Pseudomonadota</taxon>
        <taxon>Alphaproteobacteria</taxon>
        <taxon>Hyphomicrobiales</taxon>
        <taxon>Devosiaceae</taxon>
        <taxon>Maritalea</taxon>
    </lineage>
</organism>
<dbReference type="Pfam" id="PF19942">
    <property type="entry name" value="DUF6404"/>
    <property type="match status" value="1"/>
</dbReference>
<accession>A0A4R6VNG1</accession>
<dbReference type="OrthoDB" id="7870117at2"/>
<feature type="transmembrane region" description="Helical" evidence="1">
    <location>
        <begin position="55"/>
        <end position="74"/>
    </location>
</feature>
<reference evidence="2 3" key="1">
    <citation type="submission" date="2019-03" db="EMBL/GenBank/DDBJ databases">
        <title>Genomic Encyclopedia of Type Strains, Phase III (KMG-III): the genomes of soil and plant-associated and newly described type strains.</title>
        <authorList>
            <person name="Whitman W."/>
        </authorList>
    </citation>
    <scope>NUCLEOTIDE SEQUENCE [LARGE SCALE GENOMIC DNA]</scope>
    <source>
        <strain evidence="2 3">CGMCC 1.7002</strain>
    </source>
</reference>
<keyword evidence="1" id="KW-1133">Transmembrane helix</keyword>
<comment type="caution">
    <text evidence="2">The sequence shown here is derived from an EMBL/GenBank/DDBJ whole genome shotgun (WGS) entry which is preliminary data.</text>
</comment>
<evidence type="ECO:0000313" key="3">
    <source>
        <dbReference type="Proteomes" id="UP000295391"/>
    </source>
</evidence>